<evidence type="ECO:0000259" key="19">
    <source>
        <dbReference type="PROSITE" id="PS51483"/>
    </source>
</evidence>
<comment type="subcellular location">
    <subcellularLocation>
        <location evidence="1 15">Cytoplasm</location>
    </subcellularLocation>
</comment>
<evidence type="ECO:0000256" key="12">
    <source>
        <dbReference type="ARBA" id="ARBA00022917"/>
    </source>
</evidence>
<dbReference type="SUPFAM" id="SSF55681">
    <property type="entry name" value="Class II aaRS and biotin synthetases"/>
    <property type="match status" value="1"/>
</dbReference>
<feature type="domain" description="FDX-ACB" evidence="18">
    <location>
        <begin position="712"/>
        <end position="805"/>
    </location>
</feature>
<dbReference type="PANTHER" id="PTHR10947:SF0">
    <property type="entry name" value="PHENYLALANINE--TRNA LIGASE BETA SUBUNIT"/>
    <property type="match status" value="1"/>
</dbReference>
<dbReference type="Gene3D" id="3.50.40.10">
    <property type="entry name" value="Phenylalanyl-trna Synthetase, Chain B, domain 3"/>
    <property type="match status" value="1"/>
</dbReference>
<dbReference type="InterPro" id="IPR004532">
    <property type="entry name" value="Phe-tRNA-ligase_IIc_bsu_bact"/>
</dbReference>
<comment type="catalytic activity">
    <reaction evidence="14 15">
        <text>tRNA(Phe) + L-phenylalanine + ATP = L-phenylalanyl-tRNA(Phe) + AMP + diphosphate + H(+)</text>
        <dbReference type="Rhea" id="RHEA:19413"/>
        <dbReference type="Rhea" id="RHEA-COMP:9668"/>
        <dbReference type="Rhea" id="RHEA-COMP:9699"/>
        <dbReference type="ChEBI" id="CHEBI:15378"/>
        <dbReference type="ChEBI" id="CHEBI:30616"/>
        <dbReference type="ChEBI" id="CHEBI:33019"/>
        <dbReference type="ChEBI" id="CHEBI:58095"/>
        <dbReference type="ChEBI" id="CHEBI:78442"/>
        <dbReference type="ChEBI" id="CHEBI:78531"/>
        <dbReference type="ChEBI" id="CHEBI:456215"/>
        <dbReference type="EC" id="6.1.1.20"/>
    </reaction>
</comment>
<dbReference type="PROSITE" id="PS50886">
    <property type="entry name" value="TRBD"/>
    <property type="match status" value="1"/>
</dbReference>
<dbReference type="InterPro" id="IPR045864">
    <property type="entry name" value="aa-tRNA-synth_II/BPL/LPL"/>
</dbReference>
<dbReference type="EMBL" id="FQUY01000001">
    <property type="protein sequence ID" value="SHE32740.1"/>
    <property type="molecule type" value="Genomic_DNA"/>
</dbReference>
<evidence type="ECO:0000256" key="5">
    <source>
        <dbReference type="ARBA" id="ARBA00022555"/>
    </source>
</evidence>
<keyword evidence="21" id="KW-1185">Reference proteome</keyword>
<evidence type="ECO:0000256" key="8">
    <source>
        <dbReference type="ARBA" id="ARBA00022741"/>
    </source>
</evidence>
<comment type="similarity">
    <text evidence="2 15">Belongs to the phenylalanyl-tRNA synthetase beta subunit family. Type 1 subfamily.</text>
</comment>
<dbReference type="InterPro" id="IPR045060">
    <property type="entry name" value="Phe-tRNA-ligase_IIc_bsu"/>
</dbReference>
<keyword evidence="8 15" id="KW-0547">Nucleotide-binding</keyword>
<evidence type="ECO:0000313" key="20">
    <source>
        <dbReference type="EMBL" id="SHE32740.1"/>
    </source>
</evidence>
<protein>
    <recommendedName>
        <fullName evidence="15">Phenylalanine--tRNA ligase beta subunit</fullName>
        <ecNumber evidence="15">6.1.1.20</ecNumber>
    </recommendedName>
    <alternativeName>
        <fullName evidence="15">Phenylalanyl-tRNA synthetase beta subunit</fullName>
        <shortName evidence="15">PheRS</shortName>
    </alternativeName>
</protein>
<evidence type="ECO:0000256" key="15">
    <source>
        <dbReference type="HAMAP-Rule" id="MF_00283"/>
    </source>
</evidence>
<feature type="binding site" evidence="15">
    <location>
        <position position="461"/>
    </location>
    <ligand>
        <name>Mg(2+)</name>
        <dbReference type="ChEBI" id="CHEBI:18420"/>
        <note>shared with alpha subunit</note>
    </ligand>
</feature>
<evidence type="ECO:0000256" key="6">
    <source>
        <dbReference type="ARBA" id="ARBA00022598"/>
    </source>
</evidence>
<evidence type="ECO:0000256" key="14">
    <source>
        <dbReference type="ARBA" id="ARBA00049255"/>
    </source>
</evidence>
<feature type="binding site" evidence="15">
    <location>
        <position position="471"/>
    </location>
    <ligand>
        <name>Mg(2+)</name>
        <dbReference type="ChEBI" id="CHEBI:18420"/>
        <note>shared with alpha subunit</note>
    </ligand>
</feature>
<dbReference type="FunFam" id="3.30.70.380:FF:000001">
    <property type="entry name" value="Phenylalanine--tRNA ligase beta subunit"/>
    <property type="match status" value="1"/>
</dbReference>
<dbReference type="STRING" id="1121429.SAMN02745133_00156"/>
<dbReference type="SMART" id="SM00874">
    <property type="entry name" value="B5"/>
    <property type="match status" value="1"/>
</dbReference>
<dbReference type="SMART" id="SM00873">
    <property type="entry name" value="B3_4"/>
    <property type="match status" value="1"/>
</dbReference>
<dbReference type="NCBIfam" id="NF045760">
    <property type="entry name" value="YtpR"/>
    <property type="match status" value="1"/>
</dbReference>
<feature type="domain" description="TRNA-binding" evidence="17">
    <location>
        <begin position="39"/>
        <end position="154"/>
    </location>
</feature>
<evidence type="ECO:0000313" key="21">
    <source>
        <dbReference type="Proteomes" id="UP000184148"/>
    </source>
</evidence>
<dbReference type="SMART" id="SM00896">
    <property type="entry name" value="FDX-ACB"/>
    <property type="match status" value="1"/>
</dbReference>
<dbReference type="InterPro" id="IPR036690">
    <property type="entry name" value="Fdx_antiC-bd_sf"/>
</dbReference>
<dbReference type="GO" id="GO:0000049">
    <property type="term" value="F:tRNA binding"/>
    <property type="evidence" value="ECO:0007669"/>
    <property type="project" value="UniProtKB-UniRule"/>
</dbReference>
<dbReference type="Pfam" id="PF03484">
    <property type="entry name" value="B5"/>
    <property type="match status" value="1"/>
</dbReference>
<keyword evidence="5 16" id="KW-0820">tRNA-binding</keyword>
<evidence type="ECO:0000256" key="11">
    <source>
        <dbReference type="ARBA" id="ARBA00022884"/>
    </source>
</evidence>
<evidence type="ECO:0000256" key="10">
    <source>
        <dbReference type="ARBA" id="ARBA00022842"/>
    </source>
</evidence>
<dbReference type="AlphaFoldDB" id="A0A1M4SKK7"/>
<dbReference type="GO" id="GO:0006432">
    <property type="term" value="P:phenylalanyl-tRNA aminoacylation"/>
    <property type="evidence" value="ECO:0007669"/>
    <property type="project" value="UniProtKB-UniRule"/>
</dbReference>
<dbReference type="Pfam" id="PF17759">
    <property type="entry name" value="tRNA_synthFbeta"/>
    <property type="match status" value="1"/>
</dbReference>
<evidence type="ECO:0000256" key="7">
    <source>
        <dbReference type="ARBA" id="ARBA00022723"/>
    </source>
</evidence>
<dbReference type="FunFam" id="2.40.50.140:FF:000045">
    <property type="entry name" value="Phenylalanine--tRNA ligase beta subunit"/>
    <property type="match status" value="1"/>
</dbReference>
<keyword evidence="4 15" id="KW-0963">Cytoplasm</keyword>
<evidence type="ECO:0000256" key="3">
    <source>
        <dbReference type="ARBA" id="ARBA00011209"/>
    </source>
</evidence>
<evidence type="ECO:0000259" key="18">
    <source>
        <dbReference type="PROSITE" id="PS51447"/>
    </source>
</evidence>
<sequence length="806" mass="89213">MRVSYQWLKDYVDVDISPRELAERLTLAGLAVDAVDEPGAGIEKVVTGRILKIEKHPNADKLVVCTVDVGQGEPLQIVTGATNVREGHVVPVALEGAKLAGGLQIKRSKLRGVESRGMLCSGQELGMESKLLTPEMAHGILILADDVAVGLDAREVLGLNDAVLELDLTPNRGDALCITGVARDVAALLNKELKIPHPQFTEGEEKIEDLVKIDIEDPDLCRRYVARLIKGINIGPSPMWLQNRLRSAGIRSINNVVDITNYVMLELGQPLHAFDYDKIKDRHIIVRRAGEGEKIVSLDGVERTLNADMLAITDEAGPVAVAGIMGGLDSEVTEDTVNVLIESAYFHPISIRRTSKALGLRSESSIRFEKGIDINGCLRAADRAVELIQQLAGGTVVSGAIDNFPNPITEKTILLRPRRVNWVLGVEISRQDIIDIMRRLQFRVQEQGEDLLVTIPTFRPDITGEWDLVEEVARLYGFNRIPETLPFGASTQGIRTTEQQLTWDIRDVMTACGFHEVITYSFVHPRVFDLMNLPEDSRFRSAVRLQNPLSEEQSVMRTVLVPSLLEVLQRNLNRRVQKGALFEIARVFYPVEGQPLPEEIPVLAAVAIGNMPKTWNQPSRPMDFFFMKGVAEQLMDSLGVPGVAFTRHQDPSFHPGRCARIEVNGQLLGVVGELHPDVIENYDLGGRAVALKLDLKVLAQVNRPVKQYQGLPKFPMVERDLAVLVKQDVPAAEMLSIIKKAGGNLLKKVDIFDVYQGSQVPEGYKSVAFSMKFQAPDRTLTDEEINDKMQRITNSLTAQTGAVLRK</sequence>
<dbReference type="SUPFAM" id="SSF54991">
    <property type="entry name" value="Anticodon-binding domain of PheRS"/>
    <property type="match status" value="1"/>
</dbReference>
<dbReference type="InterPro" id="IPR012340">
    <property type="entry name" value="NA-bd_OB-fold"/>
</dbReference>
<dbReference type="SUPFAM" id="SSF56037">
    <property type="entry name" value="PheT/TilS domain"/>
    <property type="match status" value="1"/>
</dbReference>
<dbReference type="CDD" id="cd02796">
    <property type="entry name" value="tRNA_bind_bactPheRS"/>
    <property type="match status" value="1"/>
</dbReference>
<organism evidence="20 21">
    <name type="scientific">Desulforamulus putei DSM 12395</name>
    <dbReference type="NCBI Taxonomy" id="1121429"/>
    <lineage>
        <taxon>Bacteria</taxon>
        <taxon>Bacillati</taxon>
        <taxon>Bacillota</taxon>
        <taxon>Clostridia</taxon>
        <taxon>Eubacteriales</taxon>
        <taxon>Peptococcaceae</taxon>
        <taxon>Desulforamulus</taxon>
    </lineage>
</organism>
<evidence type="ECO:0000256" key="13">
    <source>
        <dbReference type="ARBA" id="ARBA00023146"/>
    </source>
</evidence>
<evidence type="ECO:0000256" key="1">
    <source>
        <dbReference type="ARBA" id="ARBA00004496"/>
    </source>
</evidence>
<keyword evidence="7 15" id="KW-0479">Metal-binding</keyword>
<dbReference type="FunFam" id="3.30.56.10:FF:000002">
    <property type="entry name" value="Phenylalanine--tRNA ligase beta subunit"/>
    <property type="match status" value="1"/>
</dbReference>
<dbReference type="Pfam" id="PF01588">
    <property type="entry name" value="tRNA_bind"/>
    <property type="match status" value="1"/>
</dbReference>
<dbReference type="CDD" id="cd00769">
    <property type="entry name" value="PheRS_beta_core"/>
    <property type="match status" value="1"/>
</dbReference>
<name>A0A1M4SKK7_9FIRM</name>
<dbReference type="SUPFAM" id="SSF46955">
    <property type="entry name" value="Putative DNA-binding domain"/>
    <property type="match status" value="1"/>
</dbReference>
<evidence type="ECO:0000256" key="2">
    <source>
        <dbReference type="ARBA" id="ARBA00008653"/>
    </source>
</evidence>
<dbReference type="Gene3D" id="3.30.930.10">
    <property type="entry name" value="Bira Bifunctional Protein, Domain 2"/>
    <property type="match status" value="1"/>
</dbReference>
<dbReference type="GO" id="GO:0140096">
    <property type="term" value="F:catalytic activity, acting on a protein"/>
    <property type="evidence" value="ECO:0007669"/>
    <property type="project" value="UniProtKB-ARBA"/>
</dbReference>
<dbReference type="Gene3D" id="3.30.70.380">
    <property type="entry name" value="Ferrodoxin-fold anticodon-binding domain"/>
    <property type="match status" value="1"/>
</dbReference>
<dbReference type="InterPro" id="IPR041616">
    <property type="entry name" value="PheRS_beta_core"/>
</dbReference>
<dbReference type="Gene3D" id="3.30.56.10">
    <property type="match status" value="2"/>
</dbReference>
<dbReference type="GO" id="GO:0016740">
    <property type="term" value="F:transferase activity"/>
    <property type="evidence" value="ECO:0007669"/>
    <property type="project" value="UniProtKB-ARBA"/>
</dbReference>
<dbReference type="RefSeq" id="WP_073234170.1">
    <property type="nucleotide sequence ID" value="NZ_FQUY01000001.1"/>
</dbReference>
<dbReference type="FunFam" id="3.50.40.10:FF:000001">
    <property type="entry name" value="Phenylalanine--tRNA ligase beta subunit"/>
    <property type="match status" value="1"/>
</dbReference>
<dbReference type="GO" id="GO:0000287">
    <property type="term" value="F:magnesium ion binding"/>
    <property type="evidence" value="ECO:0007669"/>
    <property type="project" value="UniProtKB-UniRule"/>
</dbReference>
<dbReference type="GO" id="GO:0005524">
    <property type="term" value="F:ATP binding"/>
    <property type="evidence" value="ECO:0007669"/>
    <property type="project" value="UniProtKB-UniRule"/>
</dbReference>
<dbReference type="InterPro" id="IPR009061">
    <property type="entry name" value="DNA-bd_dom_put_sf"/>
</dbReference>
<dbReference type="GO" id="GO:0004826">
    <property type="term" value="F:phenylalanine-tRNA ligase activity"/>
    <property type="evidence" value="ECO:0007669"/>
    <property type="project" value="UniProtKB-UniRule"/>
</dbReference>
<dbReference type="PROSITE" id="PS51483">
    <property type="entry name" value="B5"/>
    <property type="match status" value="1"/>
</dbReference>
<dbReference type="InterPro" id="IPR005146">
    <property type="entry name" value="B3/B4_tRNA-bd"/>
</dbReference>
<dbReference type="HAMAP" id="MF_00283">
    <property type="entry name" value="Phe_tRNA_synth_beta1"/>
    <property type="match status" value="1"/>
</dbReference>
<dbReference type="Proteomes" id="UP000184148">
    <property type="component" value="Unassembled WGS sequence"/>
</dbReference>
<dbReference type="Gene3D" id="2.40.50.140">
    <property type="entry name" value="Nucleic acid-binding proteins"/>
    <property type="match status" value="1"/>
</dbReference>
<evidence type="ECO:0000256" key="4">
    <source>
        <dbReference type="ARBA" id="ARBA00022490"/>
    </source>
</evidence>
<dbReference type="SUPFAM" id="SSF50249">
    <property type="entry name" value="Nucleic acid-binding proteins"/>
    <property type="match status" value="1"/>
</dbReference>
<feature type="domain" description="B5" evidence="19">
    <location>
        <begin position="408"/>
        <end position="483"/>
    </location>
</feature>
<keyword evidence="9 15" id="KW-0067">ATP-binding</keyword>
<gene>
    <name evidence="15" type="primary">pheT</name>
    <name evidence="20" type="ORF">SAMN02745133_00156</name>
</gene>
<dbReference type="GO" id="GO:0009328">
    <property type="term" value="C:phenylalanine-tRNA ligase complex"/>
    <property type="evidence" value="ECO:0007669"/>
    <property type="project" value="TreeGrafter"/>
</dbReference>
<keyword evidence="12 15" id="KW-0648">Protein biosynthesis</keyword>
<dbReference type="NCBIfam" id="TIGR00472">
    <property type="entry name" value="pheT_bact"/>
    <property type="match status" value="1"/>
</dbReference>
<dbReference type="InterPro" id="IPR033714">
    <property type="entry name" value="tRNA_bind_bactPheRS"/>
</dbReference>
<dbReference type="PANTHER" id="PTHR10947">
    <property type="entry name" value="PHENYLALANYL-TRNA SYNTHETASE BETA CHAIN AND LEUCINE-RICH REPEAT-CONTAINING PROTEIN 47"/>
    <property type="match status" value="1"/>
</dbReference>
<evidence type="ECO:0000256" key="16">
    <source>
        <dbReference type="PROSITE-ProRule" id="PRU00209"/>
    </source>
</evidence>
<dbReference type="InterPro" id="IPR020825">
    <property type="entry name" value="Phe-tRNA_synthase-like_B3/B4"/>
</dbReference>
<dbReference type="Pfam" id="PF03483">
    <property type="entry name" value="B3_4"/>
    <property type="match status" value="1"/>
</dbReference>
<dbReference type="InterPro" id="IPR005147">
    <property type="entry name" value="tRNA_synthase_B5-dom"/>
</dbReference>
<dbReference type="PROSITE" id="PS51447">
    <property type="entry name" value="FDX_ACB"/>
    <property type="match status" value="1"/>
</dbReference>
<comment type="cofactor">
    <cofactor evidence="15">
        <name>Mg(2+)</name>
        <dbReference type="ChEBI" id="CHEBI:18420"/>
    </cofactor>
    <text evidence="15">Binds 2 magnesium ions per tetramer.</text>
</comment>
<proteinExistence type="inferred from homology"/>
<comment type="subunit">
    <text evidence="3 15">Tetramer of two alpha and two beta subunits.</text>
</comment>
<evidence type="ECO:0000256" key="9">
    <source>
        <dbReference type="ARBA" id="ARBA00022840"/>
    </source>
</evidence>
<reference evidence="21" key="1">
    <citation type="submission" date="2016-11" db="EMBL/GenBank/DDBJ databases">
        <authorList>
            <person name="Varghese N."/>
            <person name="Submissions S."/>
        </authorList>
    </citation>
    <scope>NUCLEOTIDE SEQUENCE [LARGE SCALE GENOMIC DNA]</scope>
    <source>
        <strain evidence="21">DSM 12395</strain>
    </source>
</reference>
<dbReference type="EC" id="6.1.1.20" evidence="15"/>
<evidence type="ECO:0000259" key="17">
    <source>
        <dbReference type="PROSITE" id="PS50886"/>
    </source>
</evidence>
<keyword evidence="11 16" id="KW-0694">RNA-binding</keyword>
<dbReference type="InterPro" id="IPR005121">
    <property type="entry name" value="Fdx_antiC-bd"/>
</dbReference>
<dbReference type="OrthoDB" id="9805455at2"/>
<keyword evidence="13 15" id="KW-0030">Aminoacyl-tRNA synthetase</keyword>
<accession>A0A1M4SKK7</accession>
<dbReference type="InterPro" id="IPR002547">
    <property type="entry name" value="tRNA-bd_dom"/>
</dbReference>
<dbReference type="Pfam" id="PF03147">
    <property type="entry name" value="FDX-ACB"/>
    <property type="match status" value="1"/>
</dbReference>
<feature type="binding site" evidence="15">
    <location>
        <position position="467"/>
    </location>
    <ligand>
        <name>Mg(2+)</name>
        <dbReference type="ChEBI" id="CHEBI:18420"/>
        <note>shared with alpha subunit</note>
    </ligand>
</feature>
<keyword evidence="10 15" id="KW-0460">Magnesium</keyword>
<keyword evidence="6 15" id="KW-0436">Ligase</keyword>
<feature type="binding site" evidence="15">
    <location>
        <position position="470"/>
    </location>
    <ligand>
        <name>Mg(2+)</name>
        <dbReference type="ChEBI" id="CHEBI:18420"/>
        <note>shared with alpha subunit</note>
    </ligand>
</feature>